<dbReference type="EMBL" id="UYRT01001143">
    <property type="protein sequence ID" value="VDK29263.1"/>
    <property type="molecule type" value="Genomic_DNA"/>
</dbReference>
<dbReference type="AlphaFoldDB" id="A0A183CX50"/>
<sequence length="157" mass="17196">MPTRAALCPQSLEDQIQKRTAVEIAEPTQPSNAAGNATTSSRQSGVVDNSDAGSTEIIAAVVEPTTLEAHPASTAFARANWIPDTFEMIEVELCRDPILGLGITVAGYVHKKDMSTYQHMSTYLQKIITICQHIFKRSLRYVSISSKDHYDSCRQPG</sequence>
<feature type="region of interest" description="Disordered" evidence="1">
    <location>
        <begin position="25"/>
        <end position="49"/>
    </location>
</feature>
<accession>A0A183CX50</accession>
<dbReference type="Proteomes" id="UP000271098">
    <property type="component" value="Unassembled WGS sequence"/>
</dbReference>
<proteinExistence type="predicted"/>
<evidence type="ECO:0000256" key="1">
    <source>
        <dbReference type="SAM" id="MobiDB-lite"/>
    </source>
</evidence>
<protein>
    <submittedName>
        <fullName evidence="2 4">Uncharacterized protein</fullName>
    </submittedName>
</protein>
<name>A0A183CX50_9BILA</name>
<organism evidence="4">
    <name type="scientific">Gongylonema pulchrum</name>
    <dbReference type="NCBI Taxonomy" id="637853"/>
    <lineage>
        <taxon>Eukaryota</taxon>
        <taxon>Metazoa</taxon>
        <taxon>Ecdysozoa</taxon>
        <taxon>Nematoda</taxon>
        <taxon>Chromadorea</taxon>
        <taxon>Rhabditida</taxon>
        <taxon>Spirurina</taxon>
        <taxon>Spiruromorpha</taxon>
        <taxon>Spiruroidea</taxon>
        <taxon>Gongylonematidae</taxon>
        <taxon>Gongylonema</taxon>
    </lineage>
</organism>
<dbReference type="OrthoDB" id="6022711at2759"/>
<evidence type="ECO:0000313" key="4">
    <source>
        <dbReference type="WBParaSite" id="GPUH_0000104101-mRNA-1"/>
    </source>
</evidence>
<dbReference type="WBParaSite" id="GPUH_0000104101-mRNA-1">
    <property type="protein sequence ID" value="GPUH_0000104101-mRNA-1"/>
    <property type="gene ID" value="GPUH_0000104101"/>
</dbReference>
<evidence type="ECO:0000313" key="2">
    <source>
        <dbReference type="EMBL" id="VDK29263.1"/>
    </source>
</evidence>
<reference evidence="2 3" key="2">
    <citation type="submission" date="2018-11" db="EMBL/GenBank/DDBJ databases">
        <authorList>
            <consortium name="Pathogen Informatics"/>
        </authorList>
    </citation>
    <scope>NUCLEOTIDE SEQUENCE [LARGE SCALE GENOMIC DNA]</scope>
</reference>
<reference evidence="4" key="1">
    <citation type="submission" date="2016-06" db="UniProtKB">
        <authorList>
            <consortium name="WormBaseParasite"/>
        </authorList>
    </citation>
    <scope>IDENTIFICATION</scope>
</reference>
<keyword evidence="3" id="KW-1185">Reference proteome</keyword>
<evidence type="ECO:0000313" key="3">
    <source>
        <dbReference type="Proteomes" id="UP000271098"/>
    </source>
</evidence>
<gene>
    <name evidence="2" type="ORF">GPUH_LOCUS1041</name>
</gene>
<feature type="compositionally biased region" description="Polar residues" evidence="1">
    <location>
        <begin position="28"/>
        <end position="49"/>
    </location>
</feature>